<dbReference type="AlphaFoldDB" id="A0A0C9TEJ6"/>
<evidence type="ECO:0000313" key="2">
    <source>
        <dbReference type="EMBL" id="KIJ09383.1"/>
    </source>
</evidence>
<sequence>MPASTLPAPMARAPATPWAPAPMARAPMPVPTFATPVLVSDTLTAPAVGQSVAPQGHGSGRVQVPWVLQPAETGRPETAIEFVQWVRGQFVLRGPREGMEGGKVPACTSQSDVPTPKAGPNHRNVWGRMETAISTSAPVRASLSESPPAREGLEVDSPE</sequence>
<dbReference type="Proteomes" id="UP000053647">
    <property type="component" value="Unassembled WGS sequence"/>
</dbReference>
<feature type="region of interest" description="Disordered" evidence="1">
    <location>
        <begin position="136"/>
        <end position="159"/>
    </location>
</feature>
<dbReference type="HOGENOM" id="CLU_1661338_0_0_1"/>
<dbReference type="EMBL" id="KN819468">
    <property type="protein sequence ID" value="KIJ09383.1"/>
    <property type="molecule type" value="Genomic_DNA"/>
</dbReference>
<name>A0A0C9TEJ6_PAXIN</name>
<evidence type="ECO:0000313" key="3">
    <source>
        <dbReference type="Proteomes" id="UP000053647"/>
    </source>
</evidence>
<feature type="region of interest" description="Disordered" evidence="1">
    <location>
        <begin position="95"/>
        <end position="124"/>
    </location>
</feature>
<protein>
    <submittedName>
        <fullName evidence="2">Uncharacterized protein</fullName>
    </submittedName>
</protein>
<keyword evidence="3" id="KW-1185">Reference proteome</keyword>
<gene>
    <name evidence="2" type="ORF">PAXINDRAFT_17519</name>
</gene>
<accession>A0A0C9TEJ6</accession>
<proteinExistence type="predicted"/>
<reference evidence="2 3" key="1">
    <citation type="submission" date="2014-06" db="EMBL/GenBank/DDBJ databases">
        <authorList>
            <consortium name="DOE Joint Genome Institute"/>
            <person name="Kuo A."/>
            <person name="Kohler A."/>
            <person name="Nagy L.G."/>
            <person name="Floudas D."/>
            <person name="Copeland A."/>
            <person name="Barry K.W."/>
            <person name="Cichocki N."/>
            <person name="Veneault-Fourrey C."/>
            <person name="LaButti K."/>
            <person name="Lindquist E.A."/>
            <person name="Lipzen A."/>
            <person name="Lundell T."/>
            <person name="Morin E."/>
            <person name="Murat C."/>
            <person name="Sun H."/>
            <person name="Tunlid A."/>
            <person name="Henrissat B."/>
            <person name="Grigoriev I.V."/>
            <person name="Hibbett D.S."/>
            <person name="Martin F."/>
            <person name="Nordberg H.P."/>
            <person name="Cantor M.N."/>
            <person name="Hua S.X."/>
        </authorList>
    </citation>
    <scope>NUCLEOTIDE SEQUENCE [LARGE SCALE GENOMIC DNA]</scope>
    <source>
        <strain evidence="2 3">ATCC 200175</strain>
    </source>
</reference>
<evidence type="ECO:0000256" key="1">
    <source>
        <dbReference type="SAM" id="MobiDB-lite"/>
    </source>
</evidence>
<dbReference type="OrthoDB" id="1750432at2759"/>
<organism evidence="2 3">
    <name type="scientific">Paxillus involutus ATCC 200175</name>
    <dbReference type="NCBI Taxonomy" id="664439"/>
    <lineage>
        <taxon>Eukaryota</taxon>
        <taxon>Fungi</taxon>
        <taxon>Dikarya</taxon>
        <taxon>Basidiomycota</taxon>
        <taxon>Agaricomycotina</taxon>
        <taxon>Agaricomycetes</taxon>
        <taxon>Agaricomycetidae</taxon>
        <taxon>Boletales</taxon>
        <taxon>Paxilineae</taxon>
        <taxon>Paxillaceae</taxon>
        <taxon>Paxillus</taxon>
    </lineage>
</organism>
<reference evidence="3" key="2">
    <citation type="submission" date="2015-01" db="EMBL/GenBank/DDBJ databases">
        <title>Evolutionary Origins and Diversification of the Mycorrhizal Mutualists.</title>
        <authorList>
            <consortium name="DOE Joint Genome Institute"/>
            <consortium name="Mycorrhizal Genomics Consortium"/>
            <person name="Kohler A."/>
            <person name="Kuo A."/>
            <person name="Nagy L.G."/>
            <person name="Floudas D."/>
            <person name="Copeland A."/>
            <person name="Barry K.W."/>
            <person name="Cichocki N."/>
            <person name="Veneault-Fourrey C."/>
            <person name="LaButti K."/>
            <person name="Lindquist E.A."/>
            <person name="Lipzen A."/>
            <person name="Lundell T."/>
            <person name="Morin E."/>
            <person name="Murat C."/>
            <person name="Riley R."/>
            <person name="Ohm R."/>
            <person name="Sun H."/>
            <person name="Tunlid A."/>
            <person name="Henrissat B."/>
            <person name="Grigoriev I.V."/>
            <person name="Hibbett D.S."/>
            <person name="Martin F."/>
        </authorList>
    </citation>
    <scope>NUCLEOTIDE SEQUENCE [LARGE SCALE GENOMIC DNA]</scope>
    <source>
        <strain evidence="3">ATCC 200175</strain>
    </source>
</reference>